<reference evidence="1" key="1">
    <citation type="submission" date="2021-09" db="EMBL/GenBank/DDBJ databases">
        <title>The genome of Mauremys mutica provides insights into the evolution of semi-aquatic lifestyle.</title>
        <authorList>
            <person name="Gong S."/>
            <person name="Gao Y."/>
        </authorList>
    </citation>
    <scope>NUCLEOTIDE SEQUENCE</scope>
    <source>
        <strain evidence="1">MM-2020</strain>
        <tissue evidence="1">Muscle</tissue>
    </source>
</reference>
<dbReference type="EMBL" id="JAHDVG010000486">
    <property type="protein sequence ID" value="KAH1167805.1"/>
    <property type="molecule type" value="Genomic_DNA"/>
</dbReference>
<dbReference type="Proteomes" id="UP000827986">
    <property type="component" value="Unassembled WGS sequence"/>
</dbReference>
<comment type="caution">
    <text evidence="1">The sequence shown here is derived from an EMBL/GenBank/DDBJ whole genome shotgun (WGS) entry which is preliminary data.</text>
</comment>
<sequence>MMTTTTTTTMMTMTVNGNYKKNSPLCSAILQPLEGFKSCINHGLVLCPGVNFTWYMPMPDSWKERFRNGQIQKIHFEQAIQIYPSLLALHSMAGDRMCMEPVVALVCLLVAWTCRQPQSLGLAETMARHVKKNLRPCQHHKTEVDEESRERVQADKRKHTLRSWGRWGDWKPPDVDLLVNVYLGAALLTARFKGSHTLTRLPPLLIYIPGPRLGRAPQEWSYSQLLA</sequence>
<protein>
    <submittedName>
        <fullName evidence="1">Uncharacterized protein</fullName>
    </submittedName>
</protein>
<evidence type="ECO:0000313" key="2">
    <source>
        <dbReference type="Proteomes" id="UP000827986"/>
    </source>
</evidence>
<keyword evidence="2" id="KW-1185">Reference proteome</keyword>
<dbReference type="AlphaFoldDB" id="A0A9D4ATD3"/>
<organism evidence="1 2">
    <name type="scientific">Mauremys mutica</name>
    <name type="common">yellowpond turtle</name>
    <dbReference type="NCBI Taxonomy" id="74926"/>
    <lineage>
        <taxon>Eukaryota</taxon>
        <taxon>Metazoa</taxon>
        <taxon>Chordata</taxon>
        <taxon>Craniata</taxon>
        <taxon>Vertebrata</taxon>
        <taxon>Euteleostomi</taxon>
        <taxon>Archelosauria</taxon>
        <taxon>Testudinata</taxon>
        <taxon>Testudines</taxon>
        <taxon>Cryptodira</taxon>
        <taxon>Durocryptodira</taxon>
        <taxon>Testudinoidea</taxon>
        <taxon>Geoemydidae</taxon>
        <taxon>Geoemydinae</taxon>
        <taxon>Mauremys</taxon>
    </lineage>
</organism>
<proteinExistence type="predicted"/>
<name>A0A9D4ATD3_9SAUR</name>
<gene>
    <name evidence="1" type="ORF">KIL84_003288</name>
</gene>
<accession>A0A9D4ATD3</accession>
<evidence type="ECO:0000313" key="1">
    <source>
        <dbReference type="EMBL" id="KAH1167805.1"/>
    </source>
</evidence>